<evidence type="ECO:0000313" key="2">
    <source>
        <dbReference type="EMBL" id="TPP62984.1"/>
    </source>
</evidence>
<dbReference type="STRING" id="46835.A0A504YNT4"/>
<feature type="transmembrane region" description="Helical" evidence="1">
    <location>
        <begin position="28"/>
        <end position="52"/>
    </location>
</feature>
<feature type="transmembrane region" description="Helical" evidence="1">
    <location>
        <begin position="89"/>
        <end position="110"/>
    </location>
</feature>
<reference evidence="2 3" key="1">
    <citation type="submission" date="2019-04" db="EMBL/GenBank/DDBJ databases">
        <title>Annotation for the trematode Fasciola gigantica.</title>
        <authorList>
            <person name="Choi Y.-J."/>
        </authorList>
    </citation>
    <scope>NUCLEOTIDE SEQUENCE [LARGE SCALE GENOMIC DNA]</scope>
    <source>
        <strain evidence="2">Uganda_cow_1</strain>
    </source>
</reference>
<feature type="transmembrane region" description="Helical" evidence="1">
    <location>
        <begin position="64"/>
        <end position="83"/>
    </location>
</feature>
<dbReference type="AlphaFoldDB" id="A0A504YNT4"/>
<keyword evidence="1" id="KW-0472">Membrane</keyword>
<sequence>MLASWAAILVTFPHLNLATGVTLKVLYAIWVCLLFFSLSGVFAIMPAATGILFGPANLAVNYGLVFNAFAAGSLICGVIATVVQSKDAFLMQFTGCGAVCVAALFTVFWIEDRKMNPRLNICRWCSTRCPSLRGPTVSGSVEMRSR</sequence>
<accession>A0A504YNT4</accession>
<protein>
    <submittedName>
        <fullName evidence="2">Major facilitator superfamily protein</fullName>
    </submittedName>
</protein>
<keyword evidence="1" id="KW-0812">Transmembrane</keyword>
<dbReference type="InterPro" id="IPR036259">
    <property type="entry name" value="MFS_trans_sf"/>
</dbReference>
<keyword evidence="3" id="KW-1185">Reference proteome</keyword>
<dbReference type="EMBL" id="SUNJ01006220">
    <property type="protein sequence ID" value="TPP62984.1"/>
    <property type="molecule type" value="Genomic_DNA"/>
</dbReference>
<dbReference type="OrthoDB" id="410267at2759"/>
<keyword evidence="1" id="KW-1133">Transmembrane helix</keyword>
<organism evidence="2 3">
    <name type="scientific">Fasciola gigantica</name>
    <name type="common">Giant liver fluke</name>
    <dbReference type="NCBI Taxonomy" id="46835"/>
    <lineage>
        <taxon>Eukaryota</taxon>
        <taxon>Metazoa</taxon>
        <taxon>Spiralia</taxon>
        <taxon>Lophotrochozoa</taxon>
        <taxon>Platyhelminthes</taxon>
        <taxon>Trematoda</taxon>
        <taxon>Digenea</taxon>
        <taxon>Plagiorchiida</taxon>
        <taxon>Echinostomata</taxon>
        <taxon>Echinostomatoidea</taxon>
        <taxon>Fasciolidae</taxon>
        <taxon>Fasciola</taxon>
    </lineage>
</organism>
<evidence type="ECO:0000313" key="3">
    <source>
        <dbReference type="Proteomes" id="UP000316759"/>
    </source>
</evidence>
<dbReference type="Proteomes" id="UP000316759">
    <property type="component" value="Unassembled WGS sequence"/>
</dbReference>
<proteinExistence type="predicted"/>
<comment type="caution">
    <text evidence="2">The sequence shown here is derived from an EMBL/GenBank/DDBJ whole genome shotgun (WGS) entry which is preliminary data.</text>
</comment>
<dbReference type="SUPFAM" id="SSF103473">
    <property type="entry name" value="MFS general substrate transporter"/>
    <property type="match status" value="1"/>
</dbReference>
<name>A0A504YNT4_FASGI</name>
<gene>
    <name evidence="2" type="ORF">FGIG_06428</name>
</gene>
<evidence type="ECO:0000256" key="1">
    <source>
        <dbReference type="SAM" id="Phobius"/>
    </source>
</evidence>